<reference evidence="1" key="1">
    <citation type="submission" date="2020-05" db="EMBL/GenBank/DDBJ databases">
        <title>Large-scale comparative analyses of tick genomes elucidate their genetic diversity and vector capacities.</title>
        <authorList>
            <person name="Jia N."/>
            <person name="Wang J."/>
            <person name="Shi W."/>
            <person name="Du L."/>
            <person name="Sun Y."/>
            <person name="Zhan W."/>
            <person name="Jiang J."/>
            <person name="Wang Q."/>
            <person name="Zhang B."/>
            <person name="Ji P."/>
            <person name="Sakyi L.B."/>
            <person name="Cui X."/>
            <person name="Yuan T."/>
            <person name="Jiang B."/>
            <person name="Yang W."/>
            <person name="Lam T.T.-Y."/>
            <person name="Chang Q."/>
            <person name="Ding S."/>
            <person name="Wang X."/>
            <person name="Zhu J."/>
            <person name="Ruan X."/>
            <person name="Zhao L."/>
            <person name="Wei J."/>
            <person name="Que T."/>
            <person name="Du C."/>
            <person name="Cheng J."/>
            <person name="Dai P."/>
            <person name="Han X."/>
            <person name="Huang E."/>
            <person name="Gao Y."/>
            <person name="Liu J."/>
            <person name="Shao H."/>
            <person name="Ye R."/>
            <person name="Li L."/>
            <person name="Wei W."/>
            <person name="Wang X."/>
            <person name="Wang C."/>
            <person name="Yang T."/>
            <person name="Huo Q."/>
            <person name="Li W."/>
            <person name="Guo W."/>
            <person name="Chen H."/>
            <person name="Zhou L."/>
            <person name="Ni X."/>
            <person name="Tian J."/>
            <person name="Zhou Y."/>
            <person name="Sheng Y."/>
            <person name="Liu T."/>
            <person name="Pan Y."/>
            <person name="Xia L."/>
            <person name="Li J."/>
            <person name="Zhao F."/>
            <person name="Cao W."/>
        </authorList>
    </citation>
    <scope>NUCLEOTIDE SEQUENCE</scope>
    <source>
        <strain evidence="1">Dsil-2018</strain>
    </source>
</reference>
<organism evidence="1 2">
    <name type="scientific">Dermacentor silvarum</name>
    <name type="common">Tick</name>
    <dbReference type="NCBI Taxonomy" id="543639"/>
    <lineage>
        <taxon>Eukaryota</taxon>
        <taxon>Metazoa</taxon>
        <taxon>Ecdysozoa</taxon>
        <taxon>Arthropoda</taxon>
        <taxon>Chelicerata</taxon>
        <taxon>Arachnida</taxon>
        <taxon>Acari</taxon>
        <taxon>Parasitiformes</taxon>
        <taxon>Ixodida</taxon>
        <taxon>Ixodoidea</taxon>
        <taxon>Ixodidae</taxon>
        <taxon>Rhipicephalinae</taxon>
        <taxon>Dermacentor</taxon>
    </lineage>
</organism>
<protein>
    <submittedName>
        <fullName evidence="1">Uncharacterized protein</fullName>
    </submittedName>
</protein>
<evidence type="ECO:0000313" key="2">
    <source>
        <dbReference type="Proteomes" id="UP000821865"/>
    </source>
</evidence>
<keyword evidence="2" id="KW-1185">Reference proteome</keyword>
<comment type="caution">
    <text evidence="1">The sequence shown here is derived from an EMBL/GenBank/DDBJ whole genome shotgun (WGS) entry which is preliminary data.</text>
</comment>
<proteinExistence type="predicted"/>
<accession>A0ACB8CNF7</accession>
<evidence type="ECO:0000313" key="1">
    <source>
        <dbReference type="EMBL" id="KAH7946451.1"/>
    </source>
</evidence>
<dbReference type="Proteomes" id="UP000821865">
    <property type="component" value="Chromosome 6"/>
</dbReference>
<name>A0ACB8CNF7_DERSI</name>
<gene>
    <name evidence="1" type="ORF">HPB49_025379</name>
</gene>
<dbReference type="EMBL" id="CM023475">
    <property type="protein sequence ID" value="KAH7946451.1"/>
    <property type="molecule type" value="Genomic_DNA"/>
</dbReference>
<sequence>MVDISEFAIDHDDGDTCVHAAAYEGCISLLEELLEARPDELNRRVRPFGATPLRLAVTRGNSGTVRYLLKHGAAVDLPDVKAQTPLLVAIQKEFSECVKALLEAGANPNGDAGNRSTPLHTAAQRGYLDGVKLLLASGAETEIEHRLLGCTPGLPLHISAAYHHFPCYSCLLLNGAEPDLRHISSSVPPIVHAQVSLAHVLVKHHCPSRFAVLLSEFGGHLWQRDVRGQLATQLPQDGPCKLLFQQLIGQQVTVYDTNQRTWSPTIALRPADEHRSTIVLTKTAGNFGAQESTSAW</sequence>